<keyword evidence="2" id="KW-1185">Reference proteome</keyword>
<name>A0A9P8AN62_9AGAR</name>
<reference evidence="1" key="1">
    <citation type="submission" date="2020-11" db="EMBL/GenBank/DDBJ databases">
        <title>Adaptations for nitrogen fixation in a non-lichenized fungal sporocarp promotes dispersal by wood-feeding termites.</title>
        <authorList>
            <consortium name="DOE Joint Genome Institute"/>
            <person name="Koch R.A."/>
            <person name="Yoon G."/>
            <person name="Arayal U."/>
            <person name="Lail K."/>
            <person name="Amirebrahimi M."/>
            <person name="Labutti K."/>
            <person name="Lipzen A."/>
            <person name="Riley R."/>
            <person name="Barry K."/>
            <person name="Henrissat B."/>
            <person name="Grigoriev I.V."/>
            <person name="Herr J.R."/>
            <person name="Aime M.C."/>
        </authorList>
    </citation>
    <scope>NUCLEOTIDE SEQUENCE</scope>
    <source>
        <strain evidence="1">MCA 3950</strain>
    </source>
</reference>
<dbReference type="GeneID" id="66106797"/>
<sequence length="122" mass="14377">MASQNINSLLGSVTKLNYHDWKFVLGMIFWHAGTWKVVSGAIEKPKASQQKELEGRETAAEDRLCRWVVSLRRHKDKHTNQIWRRKYFRTRDPDKEARIRGKSKGLILGLETRTKRPKFEEV</sequence>
<gene>
    <name evidence="1" type="ORF">BT62DRAFT_923376</name>
</gene>
<evidence type="ECO:0000313" key="1">
    <source>
        <dbReference type="EMBL" id="KAG7441426.1"/>
    </source>
</evidence>
<accession>A0A9P8AN62</accession>
<evidence type="ECO:0000313" key="2">
    <source>
        <dbReference type="Proteomes" id="UP000812287"/>
    </source>
</evidence>
<dbReference type="EMBL" id="MU250560">
    <property type="protein sequence ID" value="KAG7441426.1"/>
    <property type="molecule type" value="Genomic_DNA"/>
</dbReference>
<dbReference type="Proteomes" id="UP000812287">
    <property type="component" value="Unassembled WGS sequence"/>
</dbReference>
<dbReference type="RefSeq" id="XP_043034926.1">
    <property type="nucleotide sequence ID" value="XM_043184500.1"/>
</dbReference>
<protein>
    <submittedName>
        <fullName evidence="1">Uncharacterized protein</fullName>
    </submittedName>
</protein>
<organism evidence="1 2">
    <name type="scientific">Guyanagaster necrorhizus</name>
    <dbReference type="NCBI Taxonomy" id="856835"/>
    <lineage>
        <taxon>Eukaryota</taxon>
        <taxon>Fungi</taxon>
        <taxon>Dikarya</taxon>
        <taxon>Basidiomycota</taxon>
        <taxon>Agaricomycotina</taxon>
        <taxon>Agaricomycetes</taxon>
        <taxon>Agaricomycetidae</taxon>
        <taxon>Agaricales</taxon>
        <taxon>Marasmiineae</taxon>
        <taxon>Physalacriaceae</taxon>
        <taxon>Guyanagaster</taxon>
    </lineage>
</organism>
<dbReference type="AlphaFoldDB" id="A0A9P8AN62"/>
<comment type="caution">
    <text evidence="1">The sequence shown here is derived from an EMBL/GenBank/DDBJ whole genome shotgun (WGS) entry which is preliminary data.</text>
</comment>
<proteinExistence type="predicted"/>